<dbReference type="AlphaFoldDB" id="A0A240C8A3"/>
<name>A0A240C8A3_SERFI</name>
<keyword evidence="3" id="KW-1185">Reference proteome</keyword>
<feature type="transmembrane region" description="Helical" evidence="1">
    <location>
        <begin position="7"/>
        <end position="23"/>
    </location>
</feature>
<evidence type="ECO:0000256" key="1">
    <source>
        <dbReference type="SAM" id="Phobius"/>
    </source>
</evidence>
<evidence type="ECO:0000313" key="2">
    <source>
        <dbReference type="EMBL" id="SNW04217.1"/>
    </source>
</evidence>
<dbReference type="KEGG" id="sfj:SAMEA4384070_3775"/>
<feature type="transmembrane region" description="Helical" evidence="1">
    <location>
        <begin position="29"/>
        <end position="49"/>
    </location>
</feature>
<proteinExistence type="predicted"/>
<evidence type="ECO:0000313" key="3">
    <source>
        <dbReference type="Proteomes" id="UP000215134"/>
    </source>
</evidence>
<keyword evidence="1" id="KW-1133">Transmembrane helix</keyword>
<gene>
    <name evidence="2" type="ORF">SAMEA4384070_03775</name>
</gene>
<dbReference type="Proteomes" id="UP000215134">
    <property type="component" value="Chromosome 1"/>
</dbReference>
<keyword evidence="1" id="KW-0812">Transmembrane</keyword>
<keyword evidence="1" id="KW-0472">Membrane</keyword>
<reference evidence="2 3" key="1">
    <citation type="submission" date="2017-06" db="EMBL/GenBank/DDBJ databases">
        <authorList>
            <consortium name="Pathogen Informatics"/>
        </authorList>
    </citation>
    <scope>NUCLEOTIDE SEQUENCE [LARGE SCALE GENOMIC DNA]</scope>
    <source>
        <strain evidence="2 3">NCTC12148</strain>
    </source>
</reference>
<protein>
    <submittedName>
        <fullName evidence="2">Uncharacterized protein</fullName>
    </submittedName>
</protein>
<dbReference type="EMBL" id="LT906479">
    <property type="protein sequence ID" value="SNW04217.1"/>
    <property type="molecule type" value="Genomic_DNA"/>
</dbReference>
<organism evidence="2 3">
    <name type="scientific">Serratia ficaria</name>
    <dbReference type="NCBI Taxonomy" id="61651"/>
    <lineage>
        <taxon>Bacteria</taxon>
        <taxon>Pseudomonadati</taxon>
        <taxon>Pseudomonadota</taxon>
        <taxon>Gammaproteobacteria</taxon>
        <taxon>Enterobacterales</taxon>
        <taxon>Yersiniaceae</taxon>
        <taxon>Serratia</taxon>
    </lineage>
</organism>
<sequence>MNINRMFIRFAALVSAASIFTGFTRWPDVMFISSCVMLIVWLHAEWDWYRK</sequence>
<accession>A0A240C8A3</accession>